<reference evidence="2" key="1">
    <citation type="journal article" date="2019" name="Int. J. Syst. Evol. Microbiol.">
        <title>The Global Catalogue of Microorganisms (GCM) 10K type strain sequencing project: providing services to taxonomists for standard genome sequencing and annotation.</title>
        <authorList>
            <consortium name="The Broad Institute Genomics Platform"/>
            <consortium name="The Broad Institute Genome Sequencing Center for Infectious Disease"/>
            <person name="Wu L."/>
            <person name="Ma J."/>
        </authorList>
    </citation>
    <scope>NUCLEOTIDE SEQUENCE [LARGE SCALE GENOMIC DNA]</scope>
    <source>
        <strain evidence="2">JCM 18410</strain>
    </source>
</reference>
<gene>
    <name evidence="1" type="ORF">GCM10023336_74490</name>
</gene>
<comment type="caution">
    <text evidence="1">The sequence shown here is derived from an EMBL/GenBank/DDBJ whole genome shotgun (WGS) entry which is preliminary data.</text>
</comment>
<dbReference type="Proteomes" id="UP001500124">
    <property type="component" value="Unassembled WGS sequence"/>
</dbReference>
<sequence>MVKIYVHLETNHGLYRLEGRPDDDIKSVLDRFSIPMSSVWTFVLEDHTDVAKAASARRVTFVPATTRLSTVAAQGREIHARVTRNINLPGLLGLDAQFVREIERPSTEWTFPSGEDGAFKRVQTQMSAEECFDFVVRSVDDVLSKWPAEGPVELVLGTSGGGDSNVLLSALMQAERIREGGRVVPTMMLGIPDWDTQVDNARQICTSLGLELQIIEGERAAELAGVSSLEDLKTDFHETYPDADLEFLGTWLLRKVLGGHAHSQGMKFVATGANREDIIAEGLSRIARGLAPLPAPYRPIGDVTFAYPMYKVPKKIGDGAYPTFSLENYEARNPSYSPGRSVFYYLSYYLADLAPGFDVDLLNGLSTLADLVPQPFEFDSELQDHVVKGSYTPEQHRSWQDFLARHRSKSGAAQ</sequence>
<evidence type="ECO:0000313" key="2">
    <source>
        <dbReference type="Proteomes" id="UP001500124"/>
    </source>
</evidence>
<dbReference type="SUPFAM" id="SSF52402">
    <property type="entry name" value="Adenine nucleotide alpha hydrolases-like"/>
    <property type="match status" value="1"/>
</dbReference>
<dbReference type="RefSeq" id="WP_345672469.1">
    <property type="nucleotide sequence ID" value="NZ_BAABKC010000141.1"/>
</dbReference>
<dbReference type="InterPro" id="IPR014729">
    <property type="entry name" value="Rossmann-like_a/b/a_fold"/>
</dbReference>
<proteinExistence type="predicted"/>
<dbReference type="EMBL" id="BAABKC010000141">
    <property type="protein sequence ID" value="GAA5080950.1"/>
    <property type="molecule type" value="Genomic_DNA"/>
</dbReference>
<dbReference type="Gene3D" id="3.40.50.620">
    <property type="entry name" value="HUPs"/>
    <property type="match status" value="1"/>
</dbReference>
<name>A0ABP9LQ22_9ACTN</name>
<organism evidence="1 2">
    <name type="scientific">Streptomyces similanensis</name>
    <dbReference type="NCBI Taxonomy" id="1274988"/>
    <lineage>
        <taxon>Bacteria</taxon>
        <taxon>Bacillati</taxon>
        <taxon>Actinomycetota</taxon>
        <taxon>Actinomycetes</taxon>
        <taxon>Kitasatosporales</taxon>
        <taxon>Streptomycetaceae</taxon>
        <taxon>Streptomyces</taxon>
    </lineage>
</organism>
<accession>A0ABP9LQ22</accession>
<evidence type="ECO:0008006" key="3">
    <source>
        <dbReference type="Google" id="ProtNLM"/>
    </source>
</evidence>
<evidence type="ECO:0000313" key="1">
    <source>
        <dbReference type="EMBL" id="GAA5080950.1"/>
    </source>
</evidence>
<keyword evidence="2" id="KW-1185">Reference proteome</keyword>
<protein>
    <recommendedName>
        <fullName evidence="3">NAD/GMP synthase domain-containing protein</fullName>
    </recommendedName>
</protein>